<protein>
    <submittedName>
        <fullName evidence="2">Uncharacterized protein</fullName>
    </submittedName>
</protein>
<proteinExistence type="predicted"/>
<evidence type="ECO:0000256" key="1">
    <source>
        <dbReference type="SAM" id="Phobius"/>
    </source>
</evidence>
<accession>A0A9W5Y802</accession>
<keyword evidence="1" id="KW-0812">Transmembrane</keyword>
<dbReference type="Proteomes" id="UP001057868">
    <property type="component" value="Unassembled WGS sequence"/>
</dbReference>
<dbReference type="AlphaFoldDB" id="A0A9W5Y802"/>
<dbReference type="EMBL" id="BQXY01000017">
    <property type="protein sequence ID" value="GKU27818.1"/>
    <property type="molecule type" value="Genomic_DNA"/>
</dbReference>
<keyword evidence="1" id="KW-1133">Transmembrane helix</keyword>
<keyword evidence="1" id="KW-0472">Membrane</keyword>
<evidence type="ECO:0000313" key="3">
    <source>
        <dbReference type="Proteomes" id="UP001057868"/>
    </source>
</evidence>
<comment type="caution">
    <text evidence="2">The sequence shown here is derived from an EMBL/GenBank/DDBJ whole genome shotgun (WGS) entry which is preliminary data.</text>
</comment>
<organism evidence="2 3">
    <name type="scientific">Clostridium folliculivorans</name>
    <dbReference type="NCBI Taxonomy" id="2886038"/>
    <lineage>
        <taxon>Bacteria</taxon>
        <taxon>Bacillati</taxon>
        <taxon>Bacillota</taxon>
        <taxon>Clostridia</taxon>
        <taxon>Eubacteriales</taxon>
        <taxon>Clostridiaceae</taxon>
        <taxon>Clostridium</taxon>
    </lineage>
</organism>
<gene>
    <name evidence="2" type="ORF">CFOLD11_46450</name>
</gene>
<feature type="transmembrane region" description="Helical" evidence="1">
    <location>
        <begin position="20"/>
        <end position="47"/>
    </location>
</feature>
<reference evidence="2" key="1">
    <citation type="journal article" date="2023" name="Int. J. Syst. Evol. Microbiol.">
        <title>&lt;i&gt;Clostridium folliculivorans&lt;/i&gt; sp. nov., isolated from soil samples of an organic paddy in Japan.</title>
        <authorList>
            <person name="Tazawa J."/>
            <person name="Kobayashi H."/>
            <person name="Tanizawa Y."/>
            <person name="Uchino A."/>
            <person name="Tanaka F."/>
            <person name="Urashima Y."/>
            <person name="Miura S."/>
            <person name="Sakamoto M."/>
            <person name="Ohkuma M."/>
            <person name="Tohno M."/>
        </authorList>
    </citation>
    <scope>NUCLEOTIDE SEQUENCE</scope>
    <source>
        <strain evidence="2">D1-1</strain>
    </source>
</reference>
<evidence type="ECO:0000313" key="2">
    <source>
        <dbReference type="EMBL" id="GKU27818.1"/>
    </source>
</evidence>
<sequence>MYTIKVYYFAYFGKKAILQINYLVIIIYKTIYCVIWNRMLINILYIVGGEML</sequence>
<keyword evidence="3" id="KW-1185">Reference proteome</keyword>
<name>A0A9W5Y802_9CLOT</name>